<accession>A0AAW1KHT6</accession>
<gene>
    <name evidence="2" type="ORF">QE152_g22757</name>
</gene>
<dbReference type="EMBL" id="JASPKY010000221">
    <property type="protein sequence ID" value="KAK9719320.1"/>
    <property type="molecule type" value="Genomic_DNA"/>
</dbReference>
<evidence type="ECO:0000313" key="2">
    <source>
        <dbReference type="EMBL" id="KAK9719320.1"/>
    </source>
</evidence>
<evidence type="ECO:0000256" key="1">
    <source>
        <dbReference type="SAM" id="MobiDB-lite"/>
    </source>
</evidence>
<feature type="region of interest" description="Disordered" evidence="1">
    <location>
        <begin position="94"/>
        <end position="117"/>
    </location>
</feature>
<dbReference type="Proteomes" id="UP001458880">
    <property type="component" value="Unassembled WGS sequence"/>
</dbReference>
<dbReference type="AlphaFoldDB" id="A0AAW1KHT6"/>
<proteinExistence type="predicted"/>
<sequence>MATSDLTLERAIDMCRIDEITNRRLLDIKDTDERVNKIHSKESTNTRNCLFCGDRHEFVKGKCPAYGKVCKICKGRNHFAKVCKKKHTKNDYTKKGAVSSKHKSRAKKINQGDDSEDSEVEEEVYKIDKIIDKSKQGGGVLAEIKFWVNKQWKNIKCELDTGATVCVIGKDILKKKHQIRGSRCRP</sequence>
<protein>
    <submittedName>
        <fullName evidence="2">Uncharacterized protein</fullName>
    </submittedName>
</protein>
<reference evidence="2 3" key="1">
    <citation type="journal article" date="2024" name="BMC Genomics">
        <title>De novo assembly and annotation of Popillia japonica's genome with initial clues to its potential as an invasive pest.</title>
        <authorList>
            <person name="Cucini C."/>
            <person name="Boschi S."/>
            <person name="Funari R."/>
            <person name="Cardaioli E."/>
            <person name="Iannotti N."/>
            <person name="Marturano G."/>
            <person name="Paoli F."/>
            <person name="Bruttini M."/>
            <person name="Carapelli A."/>
            <person name="Frati F."/>
            <person name="Nardi F."/>
        </authorList>
    </citation>
    <scope>NUCLEOTIDE SEQUENCE [LARGE SCALE GENOMIC DNA]</scope>
    <source>
        <strain evidence="2">DMR45628</strain>
    </source>
</reference>
<keyword evidence="3" id="KW-1185">Reference proteome</keyword>
<comment type="caution">
    <text evidence="2">The sequence shown here is derived from an EMBL/GenBank/DDBJ whole genome shotgun (WGS) entry which is preliminary data.</text>
</comment>
<evidence type="ECO:0000313" key="3">
    <source>
        <dbReference type="Proteomes" id="UP001458880"/>
    </source>
</evidence>
<organism evidence="2 3">
    <name type="scientific">Popillia japonica</name>
    <name type="common">Japanese beetle</name>
    <dbReference type="NCBI Taxonomy" id="7064"/>
    <lineage>
        <taxon>Eukaryota</taxon>
        <taxon>Metazoa</taxon>
        <taxon>Ecdysozoa</taxon>
        <taxon>Arthropoda</taxon>
        <taxon>Hexapoda</taxon>
        <taxon>Insecta</taxon>
        <taxon>Pterygota</taxon>
        <taxon>Neoptera</taxon>
        <taxon>Endopterygota</taxon>
        <taxon>Coleoptera</taxon>
        <taxon>Polyphaga</taxon>
        <taxon>Scarabaeiformia</taxon>
        <taxon>Scarabaeidae</taxon>
        <taxon>Rutelinae</taxon>
        <taxon>Popillia</taxon>
    </lineage>
</organism>
<name>A0AAW1KHT6_POPJA</name>